<accession>A0ABY2BF79</accession>
<evidence type="ECO:0000313" key="4">
    <source>
        <dbReference type="Proteomes" id="UP000295818"/>
    </source>
</evidence>
<feature type="region of interest" description="Disordered" evidence="1">
    <location>
        <begin position="89"/>
        <end position="112"/>
    </location>
</feature>
<dbReference type="Pfam" id="PF02720">
    <property type="entry name" value="DUF222"/>
    <property type="match status" value="1"/>
</dbReference>
<evidence type="ECO:0000313" key="3">
    <source>
        <dbReference type="EMBL" id="TCO18359.1"/>
    </source>
</evidence>
<dbReference type="InterPro" id="IPR003870">
    <property type="entry name" value="DUF222"/>
</dbReference>
<dbReference type="EMBL" id="SLWM01000012">
    <property type="protein sequence ID" value="TCO18359.1"/>
    <property type="molecule type" value="Genomic_DNA"/>
</dbReference>
<protein>
    <submittedName>
        <fullName evidence="3">Uncharacterized protein DUF222</fullName>
    </submittedName>
</protein>
<comment type="caution">
    <text evidence="3">The sequence shown here is derived from an EMBL/GenBank/DDBJ whole genome shotgun (WGS) entry which is preliminary data.</text>
</comment>
<feature type="region of interest" description="Disordered" evidence="1">
    <location>
        <begin position="372"/>
        <end position="391"/>
    </location>
</feature>
<evidence type="ECO:0000259" key="2">
    <source>
        <dbReference type="Pfam" id="PF02720"/>
    </source>
</evidence>
<gene>
    <name evidence="3" type="ORF">EV644_112107</name>
</gene>
<organism evidence="3 4">
    <name type="scientific">Kribbella orskensis</name>
    <dbReference type="NCBI Taxonomy" id="2512216"/>
    <lineage>
        <taxon>Bacteria</taxon>
        <taxon>Bacillati</taxon>
        <taxon>Actinomycetota</taxon>
        <taxon>Actinomycetes</taxon>
        <taxon>Propionibacteriales</taxon>
        <taxon>Kribbellaceae</taxon>
        <taxon>Kribbella</taxon>
    </lineage>
</organism>
<dbReference type="RefSeq" id="WP_158292941.1">
    <property type="nucleotide sequence ID" value="NZ_SLWM01000012.1"/>
</dbReference>
<feature type="domain" description="DUF222" evidence="2">
    <location>
        <begin position="128"/>
        <end position="369"/>
    </location>
</feature>
<sequence>MEILGERPVWSMSDSEQLATLDALQAEVSRLQTYRLQVLAGYDASGHAATLGAGDTARLLAFRHRLDPGVIKRDLALAKALPKYPAVADALPPVHPDPVHDTDTGGADADGSDADADAAAGAGVGVVLSPAQAAAIVAELEAVPKTVAVADLAVAEEQLVALARHFNPSELRKAARRARDLLDADGPAPEEDKAYAREELRVRPADRGVKFSGYLANENAELFQALILEGSKPRKTVTGELDPRSPDKRRADALTDILNVTSNAINVASSADPADPAGSAAQTGTAESGPAVAGYGPKAHITITIDLKDLTDAGAHAVGTLVHGEGLSAGAIRRLACEAQIIPIVLGANSEPLDVGMAQRFVNRAMRRASTPATRAASCAKHHPSSATPTT</sequence>
<proteinExistence type="predicted"/>
<name>A0ABY2BF79_9ACTN</name>
<dbReference type="Proteomes" id="UP000295818">
    <property type="component" value="Unassembled WGS sequence"/>
</dbReference>
<feature type="region of interest" description="Disordered" evidence="1">
    <location>
        <begin position="269"/>
        <end position="293"/>
    </location>
</feature>
<keyword evidence="4" id="KW-1185">Reference proteome</keyword>
<reference evidence="3 4" key="1">
    <citation type="journal article" date="2015" name="Stand. Genomic Sci.">
        <title>Genomic Encyclopedia of Bacterial and Archaeal Type Strains, Phase III: the genomes of soil and plant-associated and newly described type strains.</title>
        <authorList>
            <person name="Whitman W.B."/>
            <person name="Woyke T."/>
            <person name="Klenk H.P."/>
            <person name="Zhou Y."/>
            <person name="Lilburn T.G."/>
            <person name="Beck B.J."/>
            <person name="De Vos P."/>
            <person name="Vandamme P."/>
            <person name="Eisen J.A."/>
            <person name="Garrity G."/>
            <person name="Hugenholtz P."/>
            <person name="Kyrpides N.C."/>
        </authorList>
    </citation>
    <scope>NUCLEOTIDE SEQUENCE [LARGE SCALE GENOMIC DNA]</scope>
    <source>
        <strain evidence="3 4">VKM Ac-2538</strain>
    </source>
</reference>
<feature type="compositionally biased region" description="Low complexity" evidence="1">
    <location>
        <begin position="269"/>
        <end position="281"/>
    </location>
</feature>
<evidence type="ECO:0000256" key="1">
    <source>
        <dbReference type="SAM" id="MobiDB-lite"/>
    </source>
</evidence>